<organism evidence="2">
    <name type="scientific">Tetraselmis chuii</name>
    <dbReference type="NCBI Taxonomy" id="63592"/>
    <lineage>
        <taxon>Eukaryota</taxon>
        <taxon>Viridiplantae</taxon>
        <taxon>Chlorophyta</taxon>
        <taxon>core chlorophytes</taxon>
        <taxon>Chlorodendrophyceae</taxon>
        <taxon>Chlorodendrales</taxon>
        <taxon>Chlorodendraceae</taxon>
        <taxon>Tetraselmis</taxon>
    </lineage>
</organism>
<evidence type="ECO:0000259" key="1">
    <source>
        <dbReference type="Pfam" id="PF12697"/>
    </source>
</evidence>
<dbReference type="AlphaFoldDB" id="A0A7S1WZ63"/>
<feature type="domain" description="AB hydrolase-1" evidence="1">
    <location>
        <begin position="79"/>
        <end position="281"/>
    </location>
</feature>
<gene>
    <name evidence="2" type="ORF">TCHU04912_LOCUS1094</name>
</gene>
<dbReference type="InterPro" id="IPR029058">
    <property type="entry name" value="AB_hydrolase_fold"/>
</dbReference>
<dbReference type="Gene3D" id="3.40.50.1820">
    <property type="entry name" value="alpha/beta hydrolase"/>
    <property type="match status" value="1"/>
</dbReference>
<dbReference type="Pfam" id="PF12697">
    <property type="entry name" value="Abhydrolase_6"/>
    <property type="match status" value="1"/>
</dbReference>
<proteinExistence type="predicted"/>
<sequence length="300" mass="32823">MEALNAAVGIPVPLIRGGAVLKGEGADGGNDDWMATCPPAGIVDGSHCVRLRYGRTAYCLKDVSPEPWEENDSDGRPVVVLIHGLGFWSYVWTRLADSLLATGRCKAVLVYDRYGRGFSDVAVDPTAEQPVRHSADLFAQQLDDLLLAVRLRSGKKLREERLVLGGTSMGGLIATKFAAVNPKLVVRLVLMAPCGLKPPVPFANLDTQLIRVWGIGHALYACFGGGTQLRMMRQRKFRDDVPDLEKTNPSLLTELTAAMTWQLQQKPGYGWDFYRDVAHMPWGGMQEEVGAVGRETGMDV</sequence>
<name>A0A7S1WZ63_9CHLO</name>
<dbReference type="EMBL" id="HBGG01001987">
    <property type="protein sequence ID" value="CAD9198861.1"/>
    <property type="molecule type" value="Transcribed_RNA"/>
</dbReference>
<protein>
    <recommendedName>
        <fullName evidence="1">AB hydrolase-1 domain-containing protein</fullName>
    </recommendedName>
</protein>
<dbReference type="PANTHER" id="PTHR43194:SF2">
    <property type="entry name" value="PEROXISOMAL MEMBRANE PROTEIN LPX1"/>
    <property type="match status" value="1"/>
</dbReference>
<feature type="non-terminal residue" evidence="2">
    <location>
        <position position="300"/>
    </location>
</feature>
<reference evidence="2" key="1">
    <citation type="submission" date="2021-01" db="EMBL/GenBank/DDBJ databases">
        <authorList>
            <person name="Corre E."/>
            <person name="Pelletier E."/>
            <person name="Niang G."/>
            <person name="Scheremetjew M."/>
            <person name="Finn R."/>
            <person name="Kale V."/>
            <person name="Holt S."/>
            <person name="Cochrane G."/>
            <person name="Meng A."/>
            <person name="Brown T."/>
            <person name="Cohen L."/>
        </authorList>
    </citation>
    <scope>NUCLEOTIDE SEQUENCE</scope>
    <source>
        <strain evidence="2">PLY429</strain>
    </source>
</reference>
<dbReference type="InterPro" id="IPR000073">
    <property type="entry name" value="AB_hydrolase_1"/>
</dbReference>
<dbReference type="PANTHER" id="PTHR43194">
    <property type="entry name" value="HYDROLASE ALPHA/BETA FOLD FAMILY"/>
    <property type="match status" value="1"/>
</dbReference>
<dbReference type="SUPFAM" id="SSF53474">
    <property type="entry name" value="alpha/beta-Hydrolases"/>
    <property type="match status" value="1"/>
</dbReference>
<accession>A0A7S1WZ63</accession>
<dbReference type="InterPro" id="IPR050228">
    <property type="entry name" value="Carboxylesterase_BioH"/>
</dbReference>
<evidence type="ECO:0000313" key="2">
    <source>
        <dbReference type="EMBL" id="CAD9198861.1"/>
    </source>
</evidence>